<protein>
    <submittedName>
        <fullName evidence="2">Uncharacterized protein</fullName>
    </submittedName>
</protein>
<keyword evidence="3" id="KW-1185">Reference proteome</keyword>
<dbReference type="Proteomes" id="UP001331761">
    <property type="component" value="Unassembled WGS sequence"/>
</dbReference>
<keyword evidence="1" id="KW-0732">Signal</keyword>
<reference evidence="2 3" key="1">
    <citation type="submission" date="2019-10" db="EMBL/GenBank/DDBJ databases">
        <title>Assembly and Annotation for the nematode Trichostrongylus colubriformis.</title>
        <authorList>
            <person name="Martin J."/>
        </authorList>
    </citation>
    <scope>NUCLEOTIDE SEQUENCE [LARGE SCALE GENOMIC DNA]</scope>
    <source>
        <strain evidence="2">G859</strain>
        <tissue evidence="2">Whole worm</tissue>
    </source>
</reference>
<proteinExistence type="predicted"/>
<feature type="signal peptide" evidence="1">
    <location>
        <begin position="1"/>
        <end position="16"/>
    </location>
</feature>
<organism evidence="2 3">
    <name type="scientific">Trichostrongylus colubriformis</name>
    <name type="common">Black scour worm</name>
    <dbReference type="NCBI Taxonomy" id="6319"/>
    <lineage>
        <taxon>Eukaryota</taxon>
        <taxon>Metazoa</taxon>
        <taxon>Ecdysozoa</taxon>
        <taxon>Nematoda</taxon>
        <taxon>Chromadorea</taxon>
        <taxon>Rhabditida</taxon>
        <taxon>Rhabditina</taxon>
        <taxon>Rhabditomorpha</taxon>
        <taxon>Strongyloidea</taxon>
        <taxon>Trichostrongylidae</taxon>
        <taxon>Trichostrongylus</taxon>
    </lineage>
</organism>
<dbReference type="GO" id="GO:0007165">
    <property type="term" value="P:signal transduction"/>
    <property type="evidence" value="ECO:0007669"/>
    <property type="project" value="TreeGrafter"/>
</dbReference>
<feature type="chain" id="PRO_5043008899" evidence="1">
    <location>
        <begin position="17"/>
        <end position="250"/>
    </location>
</feature>
<accession>A0AAN8FNI8</accession>
<dbReference type="InterPro" id="IPR051595">
    <property type="entry name" value="GH25_Enzymes"/>
</dbReference>
<evidence type="ECO:0000313" key="2">
    <source>
        <dbReference type="EMBL" id="KAK5980154.1"/>
    </source>
</evidence>
<comment type="caution">
    <text evidence="2">The sequence shown here is derived from an EMBL/GenBank/DDBJ whole genome shotgun (WGS) entry which is preliminary data.</text>
</comment>
<dbReference type="InterPro" id="IPR017853">
    <property type="entry name" value="GH"/>
</dbReference>
<dbReference type="SUPFAM" id="SSF51445">
    <property type="entry name" value="(Trans)glycosidases"/>
    <property type="match status" value="1"/>
</dbReference>
<dbReference type="Gene3D" id="3.20.20.80">
    <property type="entry name" value="Glycosidases"/>
    <property type="match status" value="1"/>
</dbReference>
<dbReference type="EMBL" id="WIXE01007760">
    <property type="protein sequence ID" value="KAK5980154.1"/>
    <property type="molecule type" value="Genomic_DNA"/>
</dbReference>
<sequence length="250" mass="28299">MLPLFLIGIIAAICSAGGLPEGVVGLEENGHYGLAADFSLPSSFIGPPVFSCLKKAGFSIVFLPIYNAHVHPHWISDAFFNIPAAIRAGLGVEVYMVPKYHAFKEEQGLVQMNEAAGVFTNTPLKTRRIWIKVKTQNFDDDTRYNKEFLTEMISTAQKLNIDVGIYTNRKQWDFITGEWNLGGHKLWYWNVTDVGRGGETPANFENFRSFGGWTEPTVKQFGKREKICGVMVNWDVYDVRRLKHYETQKV</sequence>
<dbReference type="GO" id="GO:0045087">
    <property type="term" value="P:innate immune response"/>
    <property type="evidence" value="ECO:0007669"/>
    <property type="project" value="TreeGrafter"/>
</dbReference>
<gene>
    <name evidence="2" type="ORF">GCK32_013891</name>
</gene>
<dbReference type="AlphaFoldDB" id="A0AAN8FNI8"/>
<dbReference type="PANTHER" id="PTHR23208:SF36">
    <property type="entry name" value="LYSOZYME-RELATED"/>
    <property type="match status" value="1"/>
</dbReference>
<evidence type="ECO:0000313" key="3">
    <source>
        <dbReference type="Proteomes" id="UP001331761"/>
    </source>
</evidence>
<evidence type="ECO:0000256" key="1">
    <source>
        <dbReference type="SAM" id="SignalP"/>
    </source>
</evidence>
<name>A0AAN8FNI8_TRICO</name>
<dbReference type="PANTHER" id="PTHR23208">
    <property type="entry name" value="LYSOZYME PROTEIN"/>
    <property type="match status" value="1"/>
</dbReference>